<dbReference type="Pfam" id="PF07059">
    <property type="entry name" value="EDR2_C"/>
    <property type="match status" value="1"/>
</dbReference>
<dbReference type="Gene3D" id="2.30.29.30">
    <property type="entry name" value="Pleckstrin-homology domain (PH domain)/Phosphotyrosine-binding domain (PTB)"/>
    <property type="match status" value="1"/>
</dbReference>
<dbReference type="EMBL" id="CAJHUC010000007">
    <property type="protein sequence ID" value="CAD7694644.1"/>
    <property type="molecule type" value="Genomic_DNA"/>
</dbReference>
<comment type="caution">
    <text evidence="2">The sequence shown here is derived from an EMBL/GenBank/DDBJ whole genome shotgun (WGS) entry which is preliminary data.</text>
</comment>
<dbReference type="SUPFAM" id="SSF55961">
    <property type="entry name" value="Bet v1-like"/>
    <property type="match status" value="1"/>
</dbReference>
<dbReference type="InterPro" id="IPR045096">
    <property type="entry name" value="EDR2-like"/>
</dbReference>
<name>A0A8S1IT89_9CHLO</name>
<feature type="domain" description="PH" evidence="1">
    <location>
        <begin position="16"/>
        <end position="140"/>
    </location>
</feature>
<keyword evidence="3" id="KW-1185">Reference proteome</keyword>
<proteinExistence type="predicted"/>
<dbReference type="SUPFAM" id="SSF50729">
    <property type="entry name" value="PH domain-like"/>
    <property type="match status" value="1"/>
</dbReference>
<dbReference type="PROSITE" id="PS50003">
    <property type="entry name" value="PH_DOMAIN"/>
    <property type="match status" value="1"/>
</dbReference>
<gene>
    <name evidence="2" type="ORF">OSTQU699_LOCUS7</name>
</gene>
<evidence type="ECO:0000259" key="1">
    <source>
        <dbReference type="PROSITE" id="PS50003"/>
    </source>
</evidence>
<feature type="non-terminal residue" evidence="2">
    <location>
        <position position="1"/>
    </location>
</feature>
<organism evidence="2 3">
    <name type="scientific">Ostreobium quekettii</name>
    <dbReference type="NCBI Taxonomy" id="121088"/>
    <lineage>
        <taxon>Eukaryota</taxon>
        <taxon>Viridiplantae</taxon>
        <taxon>Chlorophyta</taxon>
        <taxon>core chlorophytes</taxon>
        <taxon>Ulvophyceae</taxon>
        <taxon>TCBD clade</taxon>
        <taxon>Bryopsidales</taxon>
        <taxon>Ostreobineae</taxon>
        <taxon>Ostreobiaceae</taxon>
        <taxon>Ostreobium</taxon>
    </lineage>
</organism>
<accession>A0A8S1IT89</accession>
<sequence length="543" mass="60099">MVADPSTAQVGSSPFTTVREGYVWRGSDVVDNIVNKRYAKLLSDVLVTFRRETDTEPTKAWPLYRACDLTSIEKRELMFCKKGYNNVVAWLGGKFERMDGFAFTVTWLKPTMMKDTKLLLGFDNERDAIAWHAALTSVVERLGPEVAGLPEQEAVAWRTTAPEEDLAVHQPRRHAPREDSVKGLYEQVEVGTATEELEGFDSVGSIDTCEPAVFPSGSWSALKFSNGTSVFHEDDETGGAYMVSCVVRAPPKACLEALGSGSFLISGSDREVLKSDGDLEVFRLKIHPSGFASWFLATRELTIERTWREEEDGTFVVLFKTTEDFANEAESSQIGIYDWWSKPVKAHIPAAGFTISPLRDEFLSGSGPSPESLVTLVLKIDLGGVCHAASLLKPLVDMFGITQRWVEQLLMTVVVLRDSVEQSKFTVSLSASSSTRWGPKLSRSTTGLLGWGSEHKKEEGETLVGNDSATDTAPIDNFKPSDGVLSRTYWSNPGPSTFRVRGPDYLQDRKKIPAGDPKFELDWVYLVKLDKPTKDIARFLPAA</sequence>
<protein>
    <recommendedName>
        <fullName evidence="1">PH domain-containing protein</fullName>
    </recommendedName>
</protein>
<evidence type="ECO:0000313" key="3">
    <source>
        <dbReference type="Proteomes" id="UP000708148"/>
    </source>
</evidence>
<dbReference type="InterPro" id="IPR011993">
    <property type="entry name" value="PH-like_dom_sf"/>
</dbReference>
<dbReference type="Proteomes" id="UP000708148">
    <property type="component" value="Unassembled WGS sequence"/>
</dbReference>
<dbReference type="InterPro" id="IPR009769">
    <property type="entry name" value="EDR2_C"/>
</dbReference>
<evidence type="ECO:0000313" key="2">
    <source>
        <dbReference type="EMBL" id="CAD7694644.1"/>
    </source>
</evidence>
<reference evidence="2" key="1">
    <citation type="submission" date="2020-12" db="EMBL/GenBank/DDBJ databases">
        <authorList>
            <person name="Iha C."/>
        </authorList>
    </citation>
    <scope>NUCLEOTIDE SEQUENCE</scope>
</reference>
<dbReference type="InterPro" id="IPR001849">
    <property type="entry name" value="PH_domain"/>
</dbReference>
<dbReference type="PANTHER" id="PTHR12136:SF41">
    <property type="entry name" value="PLECKSTRIN HOMOLOGY (PH) AND LIPID-BINDING START DOMAINS-CONTAINING PROTEIN"/>
    <property type="match status" value="1"/>
</dbReference>
<dbReference type="InterPro" id="IPR023393">
    <property type="entry name" value="START-like_dom_sf"/>
</dbReference>
<dbReference type="Gene3D" id="3.30.530.20">
    <property type="match status" value="1"/>
</dbReference>
<dbReference type="OrthoDB" id="9970435at2759"/>
<dbReference type="AlphaFoldDB" id="A0A8S1IT89"/>
<dbReference type="PANTHER" id="PTHR12136">
    <property type="entry name" value="ENHANCED DISEASE RESISTANCE-RELATED"/>
    <property type="match status" value="1"/>
</dbReference>